<evidence type="ECO:0000313" key="1">
    <source>
        <dbReference type="EMBL" id="MBB5868798.1"/>
    </source>
</evidence>
<sequence length="268" mass="29730">MESWNDWAPDGLDTDRPNVARIYDYYLGGSHNYPVDREMARHVMASFPDVPTMARLNRAFLERVVRHLVASGVRQFIDLGSGLPTAGSVHEIAQRIDPEARVVYVDSDDMAVLYSRVMLVGNPHATVVHADVRNMRQVLHHRDLRYLIDFTEPVAVLLFSVLHFITDDDDPQGMITEIGKTVASGSYLAISHASRDGTTEDTDHIATLYARSGNPMALRSGSEIGALFDCFPLIEPGLVALEDWRPDPEQPPIPAVVYSGYGGVGRKM</sequence>
<accession>A0A841BN38</accession>
<comment type="caution">
    <text evidence="1">The sequence shown here is derived from an EMBL/GenBank/DDBJ whole genome shotgun (WGS) entry which is preliminary data.</text>
</comment>
<dbReference type="Pfam" id="PF04672">
    <property type="entry name" value="Methyltransf_19"/>
    <property type="match status" value="1"/>
</dbReference>
<dbReference type="Gene3D" id="3.40.50.150">
    <property type="entry name" value="Vaccinia Virus protein VP39"/>
    <property type="match status" value="1"/>
</dbReference>
<keyword evidence="1" id="KW-0808">Transferase</keyword>
<dbReference type="InterPro" id="IPR006764">
    <property type="entry name" value="SAM_dep_MeTrfase_SAV2177_type"/>
</dbReference>
<dbReference type="Proteomes" id="UP000587527">
    <property type="component" value="Unassembled WGS sequence"/>
</dbReference>
<gene>
    <name evidence="1" type="ORF">F4553_002177</name>
</gene>
<organism evidence="1 2">
    <name type="scientific">Allocatelliglobosispora scoriae</name>
    <dbReference type="NCBI Taxonomy" id="643052"/>
    <lineage>
        <taxon>Bacteria</taxon>
        <taxon>Bacillati</taxon>
        <taxon>Actinomycetota</taxon>
        <taxon>Actinomycetes</taxon>
        <taxon>Micromonosporales</taxon>
        <taxon>Micromonosporaceae</taxon>
        <taxon>Allocatelliglobosispora</taxon>
    </lineage>
</organism>
<dbReference type="EMBL" id="JACHMN010000002">
    <property type="protein sequence ID" value="MBB5868798.1"/>
    <property type="molecule type" value="Genomic_DNA"/>
</dbReference>
<keyword evidence="1" id="KW-0489">Methyltransferase</keyword>
<evidence type="ECO:0000313" key="2">
    <source>
        <dbReference type="Proteomes" id="UP000587527"/>
    </source>
</evidence>
<dbReference type="SUPFAM" id="SSF53335">
    <property type="entry name" value="S-adenosyl-L-methionine-dependent methyltransferases"/>
    <property type="match status" value="1"/>
</dbReference>
<protein>
    <submittedName>
        <fullName evidence="1">O-methyltransferase involved in polyketide biosynthesis</fullName>
    </submittedName>
</protein>
<dbReference type="InterPro" id="IPR029063">
    <property type="entry name" value="SAM-dependent_MTases_sf"/>
</dbReference>
<dbReference type="GO" id="GO:0032259">
    <property type="term" value="P:methylation"/>
    <property type="evidence" value="ECO:0007669"/>
    <property type="project" value="UniProtKB-KW"/>
</dbReference>
<dbReference type="GO" id="GO:0008168">
    <property type="term" value="F:methyltransferase activity"/>
    <property type="evidence" value="ECO:0007669"/>
    <property type="project" value="UniProtKB-KW"/>
</dbReference>
<dbReference type="PIRSF" id="PIRSF017393">
    <property type="entry name" value="MTase_SAV2177"/>
    <property type="match status" value="1"/>
</dbReference>
<dbReference type="RefSeq" id="WP_184834994.1">
    <property type="nucleotide sequence ID" value="NZ_JACHMN010000002.1"/>
</dbReference>
<reference evidence="1 2" key="1">
    <citation type="submission" date="2020-08" db="EMBL/GenBank/DDBJ databases">
        <title>Sequencing the genomes of 1000 actinobacteria strains.</title>
        <authorList>
            <person name="Klenk H.-P."/>
        </authorList>
    </citation>
    <scope>NUCLEOTIDE SEQUENCE [LARGE SCALE GENOMIC DNA]</scope>
    <source>
        <strain evidence="1 2">DSM 45362</strain>
    </source>
</reference>
<proteinExistence type="predicted"/>
<name>A0A841BN38_9ACTN</name>
<keyword evidence="2" id="KW-1185">Reference proteome</keyword>
<dbReference type="AlphaFoldDB" id="A0A841BN38"/>